<evidence type="ECO:0000313" key="3">
    <source>
        <dbReference type="EMBL" id="KAK8872915.1"/>
    </source>
</evidence>
<keyword evidence="4" id="KW-1185">Reference proteome</keyword>
<dbReference type="SMART" id="SM00443">
    <property type="entry name" value="G_patch"/>
    <property type="match status" value="1"/>
</dbReference>
<feature type="domain" description="G-patch" evidence="2">
    <location>
        <begin position="351"/>
        <end position="402"/>
    </location>
</feature>
<feature type="compositionally biased region" description="Low complexity" evidence="1">
    <location>
        <begin position="94"/>
        <end position="109"/>
    </location>
</feature>
<dbReference type="InterPro" id="IPR035979">
    <property type="entry name" value="RBD_domain_sf"/>
</dbReference>
<evidence type="ECO:0000256" key="1">
    <source>
        <dbReference type="SAM" id="MobiDB-lite"/>
    </source>
</evidence>
<dbReference type="PROSITE" id="PS50174">
    <property type="entry name" value="G_PATCH"/>
    <property type="match status" value="1"/>
</dbReference>
<feature type="compositionally biased region" description="Pro residues" evidence="1">
    <location>
        <begin position="1"/>
        <end position="10"/>
    </location>
</feature>
<dbReference type="EMBL" id="JAPCWZ010000003">
    <property type="protein sequence ID" value="KAK8872915.1"/>
    <property type="molecule type" value="Genomic_DNA"/>
</dbReference>
<feature type="region of interest" description="Disordered" evidence="1">
    <location>
        <begin position="58"/>
        <end position="175"/>
    </location>
</feature>
<dbReference type="InterPro" id="IPR012677">
    <property type="entry name" value="Nucleotide-bd_a/b_plait_sf"/>
</dbReference>
<protein>
    <recommendedName>
        <fullName evidence="2">G-patch domain-containing protein</fullName>
    </recommendedName>
</protein>
<dbReference type="SUPFAM" id="SSF54928">
    <property type="entry name" value="RNA-binding domain, RBD"/>
    <property type="match status" value="1"/>
</dbReference>
<feature type="region of interest" description="Disordered" evidence="1">
    <location>
        <begin position="190"/>
        <end position="354"/>
    </location>
</feature>
<feature type="region of interest" description="Disordered" evidence="1">
    <location>
        <begin position="385"/>
        <end position="424"/>
    </location>
</feature>
<dbReference type="InterPro" id="IPR000467">
    <property type="entry name" value="G_patch_dom"/>
</dbReference>
<comment type="caution">
    <text evidence="3">The sequence shown here is derived from an EMBL/GenBank/DDBJ whole genome shotgun (WGS) entry which is preliminary data.</text>
</comment>
<name>A0ABR2J551_9PEZI</name>
<feature type="compositionally biased region" description="Basic residues" evidence="1">
    <location>
        <begin position="139"/>
        <end position="148"/>
    </location>
</feature>
<feature type="compositionally biased region" description="Pro residues" evidence="1">
    <location>
        <begin position="263"/>
        <end position="279"/>
    </location>
</feature>
<evidence type="ECO:0000313" key="4">
    <source>
        <dbReference type="Proteomes" id="UP001390339"/>
    </source>
</evidence>
<feature type="compositionally biased region" description="Gly residues" evidence="1">
    <location>
        <begin position="395"/>
        <end position="406"/>
    </location>
</feature>
<dbReference type="PANTHER" id="PTHR13288:SF8">
    <property type="entry name" value="SPLICING FACTOR 45"/>
    <property type="match status" value="1"/>
</dbReference>
<dbReference type="Proteomes" id="UP001390339">
    <property type="component" value="Unassembled WGS sequence"/>
</dbReference>
<proteinExistence type="predicted"/>
<dbReference type="PANTHER" id="PTHR13288">
    <property type="entry name" value="SPLICING FACTOR 45 SPF45"/>
    <property type="match status" value="1"/>
</dbReference>
<feature type="region of interest" description="Disordered" evidence="1">
    <location>
        <begin position="1"/>
        <end position="36"/>
    </location>
</feature>
<sequence>MAEQPPPPPRLGGGGLSLYADLLDPPADSSASISRAPVVSHEALSAVKDQEAAAAATKKPIVNPALHFQPIRRPQQKTAQKPKVGFPKAPPPGATTATTNNAPGAASNNAPPPVKSSLADWAATEDDDWMYAGEEKRPRGGRKKKKKAKDAAPIETDWDEIYDPSRPTNVDEYLRSDERIREVQEWKALLYRHKRPLKRQSSWSSSDEDRGDHRPMANQFAPPNSYAFAPPPRSPPRAATVPDDKTGDDAYARRLALSQGVAIPPPPSSISPPPPPPPGQSNTASYVPPPPPAEPDASTISRAPVRYVQPDPTSAIPAASERDPEAMDVDEPEATATPTDDDAPRSNLPGQRGFAARLMSKYGWSKGQGLGADNSGIAQPLRVQVEKRRKRPDSEGGGWAEPGGRGRIIDASRNNKKAADSDSTVGKFGPISPVIVLRRMLDNIEDLQHEVEEGLGQEIGEECGDNYGRVERLYIDVQGHNVYIKFVDQVSALRAVNALDGRVFAGSAIEPQYYDLEAFEKGVYE</sequence>
<feature type="compositionally biased region" description="Basic and acidic residues" evidence="1">
    <location>
        <begin position="242"/>
        <end position="252"/>
    </location>
</feature>
<accession>A0ABR2J551</accession>
<evidence type="ECO:0000259" key="2">
    <source>
        <dbReference type="PROSITE" id="PS50174"/>
    </source>
</evidence>
<organism evidence="3 4">
    <name type="scientific">Apiospora arundinis</name>
    <dbReference type="NCBI Taxonomy" id="335852"/>
    <lineage>
        <taxon>Eukaryota</taxon>
        <taxon>Fungi</taxon>
        <taxon>Dikarya</taxon>
        <taxon>Ascomycota</taxon>
        <taxon>Pezizomycotina</taxon>
        <taxon>Sordariomycetes</taxon>
        <taxon>Xylariomycetidae</taxon>
        <taxon>Amphisphaeriales</taxon>
        <taxon>Apiosporaceae</taxon>
        <taxon>Apiospora</taxon>
    </lineage>
</organism>
<dbReference type="Gene3D" id="3.30.70.330">
    <property type="match status" value="1"/>
</dbReference>
<reference evidence="3 4" key="1">
    <citation type="journal article" date="2024" name="IMA Fungus">
        <title>Apiospora arundinis, a panoply of carbohydrate-active enzymes and secondary metabolites.</title>
        <authorList>
            <person name="Sorensen T."/>
            <person name="Petersen C."/>
            <person name="Muurmann A.T."/>
            <person name="Christiansen J.V."/>
            <person name="Brundto M.L."/>
            <person name="Overgaard C.K."/>
            <person name="Boysen A.T."/>
            <person name="Wollenberg R.D."/>
            <person name="Larsen T.O."/>
            <person name="Sorensen J.L."/>
            <person name="Nielsen K.L."/>
            <person name="Sondergaard T.E."/>
        </authorList>
    </citation>
    <scope>NUCLEOTIDE SEQUENCE [LARGE SCALE GENOMIC DNA]</scope>
    <source>
        <strain evidence="3 4">AAU 773</strain>
    </source>
</reference>
<dbReference type="Pfam" id="PF01585">
    <property type="entry name" value="G-patch"/>
    <property type="match status" value="1"/>
</dbReference>
<gene>
    <name evidence="3" type="ORF">PGQ11_003429</name>
</gene>
<dbReference type="InterPro" id="IPR040052">
    <property type="entry name" value="RBM17"/>
</dbReference>